<accession>A0ACC2NQB0</accession>
<organism evidence="1 2">
    <name type="scientific">Eretmocerus hayati</name>
    <dbReference type="NCBI Taxonomy" id="131215"/>
    <lineage>
        <taxon>Eukaryota</taxon>
        <taxon>Metazoa</taxon>
        <taxon>Ecdysozoa</taxon>
        <taxon>Arthropoda</taxon>
        <taxon>Hexapoda</taxon>
        <taxon>Insecta</taxon>
        <taxon>Pterygota</taxon>
        <taxon>Neoptera</taxon>
        <taxon>Endopterygota</taxon>
        <taxon>Hymenoptera</taxon>
        <taxon>Apocrita</taxon>
        <taxon>Proctotrupomorpha</taxon>
        <taxon>Chalcidoidea</taxon>
        <taxon>Aphelinidae</taxon>
        <taxon>Aphelininae</taxon>
        <taxon>Eretmocerus</taxon>
    </lineage>
</organism>
<proteinExistence type="predicted"/>
<keyword evidence="2" id="KW-1185">Reference proteome</keyword>
<sequence length="113" mass="12513">MSKLMTLRNEDDVDKTLVNFGGMKGDVDEKTGCEDRENVTAELRKTTTRPLCSLAAANIAEHALSFEAHARKHSISVFLAHHMLNIGGLREHKEDGMRGSFSGILGKIRIINH</sequence>
<gene>
    <name evidence="1" type="ORF">QAD02_004711</name>
</gene>
<reference evidence="1" key="1">
    <citation type="submission" date="2023-04" db="EMBL/GenBank/DDBJ databases">
        <title>A chromosome-level genome assembly of the parasitoid wasp Eretmocerus hayati.</title>
        <authorList>
            <person name="Zhong Y."/>
            <person name="Liu S."/>
            <person name="Liu Y."/>
        </authorList>
    </citation>
    <scope>NUCLEOTIDE SEQUENCE</scope>
    <source>
        <strain evidence="1">ZJU_SS_LIU_2023</strain>
    </source>
</reference>
<dbReference type="EMBL" id="CM056743">
    <property type="protein sequence ID" value="KAJ8673449.1"/>
    <property type="molecule type" value="Genomic_DNA"/>
</dbReference>
<dbReference type="Proteomes" id="UP001239111">
    <property type="component" value="Chromosome 3"/>
</dbReference>
<protein>
    <submittedName>
        <fullName evidence="1">Uncharacterized protein</fullName>
    </submittedName>
</protein>
<name>A0ACC2NQB0_9HYME</name>
<evidence type="ECO:0000313" key="2">
    <source>
        <dbReference type="Proteomes" id="UP001239111"/>
    </source>
</evidence>
<evidence type="ECO:0000313" key="1">
    <source>
        <dbReference type="EMBL" id="KAJ8673449.1"/>
    </source>
</evidence>
<comment type="caution">
    <text evidence="1">The sequence shown here is derived from an EMBL/GenBank/DDBJ whole genome shotgun (WGS) entry which is preliminary data.</text>
</comment>